<evidence type="ECO:0000313" key="2">
    <source>
        <dbReference type="Proteomes" id="UP000595814"/>
    </source>
</evidence>
<dbReference type="Proteomes" id="UP000595814">
    <property type="component" value="Chromosome"/>
</dbReference>
<keyword evidence="2" id="KW-1185">Reference proteome</keyword>
<gene>
    <name evidence="1" type="ORF">JFY71_03275</name>
</gene>
<name>A0AC61MSF4_9FIRM</name>
<dbReference type="EMBL" id="CP066744">
    <property type="protein sequence ID" value="QQK08575.1"/>
    <property type="molecule type" value="Genomic_DNA"/>
</dbReference>
<organism evidence="1 2">
    <name type="scientific">Miniphocaeibacter halophilus</name>
    <dbReference type="NCBI Taxonomy" id="2931922"/>
    <lineage>
        <taxon>Bacteria</taxon>
        <taxon>Bacillati</taxon>
        <taxon>Bacillota</taxon>
        <taxon>Tissierellia</taxon>
        <taxon>Tissierellales</taxon>
        <taxon>Peptoniphilaceae</taxon>
        <taxon>Miniphocaeibacter</taxon>
    </lineage>
</organism>
<proteinExistence type="predicted"/>
<reference evidence="1 2" key="1">
    <citation type="journal article" date="2022" name="Int. J. Syst. Evol. Microbiol.">
        <title>Miniphocaeibacter halophilus sp. nov., an ammonium-tolerant acetate-producing bacterium isolated from a biogas system.</title>
        <authorList>
            <person name="Schnurer A."/>
            <person name="Singh A."/>
            <person name="Bi S."/>
            <person name="Qiao W."/>
            <person name="Westerholm M."/>
        </authorList>
    </citation>
    <scope>NUCLEOTIDE SEQUENCE [LARGE SCALE GENOMIC DNA]</scope>
    <source>
        <strain evidence="1 2">AMB_01</strain>
    </source>
</reference>
<protein>
    <submittedName>
        <fullName evidence="1">Pirin family protein</fullName>
    </submittedName>
</protein>
<evidence type="ECO:0000313" key="1">
    <source>
        <dbReference type="EMBL" id="QQK08575.1"/>
    </source>
</evidence>
<accession>A0AC61MSF4</accession>
<sequence length="280" mass="31380">MKKREVIDTVKGFRTQDGAGVSLVRVLGHSTVGDFDPFLMLDSFDSENPDDYIAGFPTHPHRGIETITYLVNGEMDHEDTLGNKGKILSGDAQWMTAGSGILHSEMPKPTDRLLGLQLWINLPKDDKMTTPKYFDIKAKDMPTKDYGDYTVKVISGEFDDLKGATPHHLQATLYDIALKNGKKIEIPTKPNEKVFIFTLLGECKIDGKLYDEKTAILFNQGDSIEVEGASDDLRFTFYSAPILDEDVAWGGPIVMNTREELNQAFIELEEGTFIKERPEE</sequence>